<evidence type="ECO:0000256" key="4">
    <source>
        <dbReference type="ARBA" id="ARBA00023136"/>
    </source>
</evidence>
<evidence type="ECO:0000256" key="2">
    <source>
        <dbReference type="ARBA" id="ARBA00022692"/>
    </source>
</evidence>
<dbReference type="HOGENOM" id="CLU_134926_1_0_6"/>
<dbReference type="PANTHER" id="PTHR35814">
    <property type="match status" value="1"/>
</dbReference>
<dbReference type="Gene3D" id="1.20.120.550">
    <property type="entry name" value="Membrane associated eicosanoid/glutathione metabolism-like domain"/>
    <property type="match status" value="1"/>
</dbReference>
<sequence length="136" mass="14737">MEIIMSLAISGLYISLTALLIVALTYRVIKLRRTHKIGIGSAGNESLALAQRVHANLLENAPIALLLLLVAETNGANNLLLHLFGSIWLVARLMHAVGLTQGKGGYHIGRFWGMLLTWAVIIGLALINLFSFIIAL</sequence>
<dbReference type="Pfam" id="PF01124">
    <property type="entry name" value="MAPEG"/>
    <property type="match status" value="1"/>
</dbReference>
<evidence type="ECO:0000256" key="3">
    <source>
        <dbReference type="ARBA" id="ARBA00022989"/>
    </source>
</evidence>
<comment type="subcellular location">
    <subcellularLocation>
        <location evidence="1">Membrane</location>
    </subcellularLocation>
</comment>
<dbReference type="STRING" id="398579.Spea_0278"/>
<dbReference type="SUPFAM" id="SSF161084">
    <property type="entry name" value="MAPEG domain-like"/>
    <property type="match status" value="1"/>
</dbReference>
<reference evidence="6 7" key="1">
    <citation type="submission" date="2007-10" db="EMBL/GenBank/DDBJ databases">
        <title>Complete sequence of Shewanella pealeana ATCC 700345.</title>
        <authorList>
            <consortium name="US DOE Joint Genome Institute"/>
            <person name="Copeland A."/>
            <person name="Lucas S."/>
            <person name="Lapidus A."/>
            <person name="Barry K."/>
            <person name="Glavina del Rio T."/>
            <person name="Dalin E."/>
            <person name="Tice H."/>
            <person name="Pitluck S."/>
            <person name="Chertkov O."/>
            <person name="Brettin T."/>
            <person name="Bruce D."/>
            <person name="Detter J.C."/>
            <person name="Han C."/>
            <person name="Schmutz J."/>
            <person name="Larimer F."/>
            <person name="Land M."/>
            <person name="Hauser L."/>
            <person name="Kyrpides N."/>
            <person name="Kim E."/>
            <person name="Zhao J.-S.Z."/>
            <person name="Manno D."/>
            <person name="Hawari J."/>
            <person name="Richardson P."/>
        </authorList>
    </citation>
    <scope>NUCLEOTIDE SEQUENCE [LARGE SCALE GENOMIC DNA]</scope>
    <source>
        <strain evidence="7">ATCC 700345 / ANG-SQ1</strain>
    </source>
</reference>
<dbReference type="GO" id="GO:0016020">
    <property type="term" value="C:membrane"/>
    <property type="evidence" value="ECO:0007669"/>
    <property type="project" value="UniProtKB-SubCell"/>
</dbReference>
<evidence type="ECO:0000256" key="5">
    <source>
        <dbReference type="SAM" id="Phobius"/>
    </source>
</evidence>
<evidence type="ECO:0000313" key="6">
    <source>
        <dbReference type="EMBL" id="ABV85606.1"/>
    </source>
</evidence>
<dbReference type="eggNOG" id="COG3788">
    <property type="taxonomic scope" value="Bacteria"/>
</dbReference>
<keyword evidence="4 5" id="KW-0472">Membrane</keyword>
<keyword evidence="2 5" id="KW-0812">Transmembrane</keyword>
<dbReference type="InterPro" id="IPR023352">
    <property type="entry name" value="MAPEG-like_dom_sf"/>
</dbReference>
<evidence type="ECO:0000313" key="7">
    <source>
        <dbReference type="Proteomes" id="UP000002608"/>
    </source>
</evidence>
<organism evidence="6 7">
    <name type="scientific">Shewanella pealeana (strain ATCC 700345 / ANG-SQ1)</name>
    <dbReference type="NCBI Taxonomy" id="398579"/>
    <lineage>
        <taxon>Bacteria</taxon>
        <taxon>Pseudomonadati</taxon>
        <taxon>Pseudomonadota</taxon>
        <taxon>Gammaproteobacteria</taxon>
        <taxon>Alteromonadales</taxon>
        <taxon>Shewanellaceae</taxon>
        <taxon>Shewanella</taxon>
    </lineage>
</organism>
<dbReference type="AlphaFoldDB" id="A8GZ69"/>
<proteinExistence type="predicted"/>
<protein>
    <recommendedName>
        <fullName evidence="8">Membrane-associated protein in eicosanoid and glutathione metabolism (MAPEG)</fullName>
    </recommendedName>
</protein>
<keyword evidence="3 5" id="KW-1133">Transmembrane helix</keyword>
<dbReference type="EMBL" id="CP000851">
    <property type="protein sequence ID" value="ABV85606.1"/>
    <property type="molecule type" value="Genomic_DNA"/>
</dbReference>
<evidence type="ECO:0008006" key="8">
    <source>
        <dbReference type="Google" id="ProtNLM"/>
    </source>
</evidence>
<evidence type="ECO:0000256" key="1">
    <source>
        <dbReference type="ARBA" id="ARBA00004370"/>
    </source>
</evidence>
<gene>
    <name evidence="6" type="ordered locus">Spea_0278</name>
</gene>
<dbReference type="KEGG" id="spl:Spea_0278"/>
<feature type="transmembrane region" description="Helical" evidence="5">
    <location>
        <begin position="6"/>
        <end position="26"/>
    </location>
</feature>
<feature type="transmembrane region" description="Helical" evidence="5">
    <location>
        <begin position="111"/>
        <end position="135"/>
    </location>
</feature>
<dbReference type="PANTHER" id="PTHR35814:SF1">
    <property type="entry name" value="GLUTATHIONE S-TRANSFERASE-RELATED"/>
    <property type="match status" value="1"/>
</dbReference>
<feature type="transmembrane region" description="Helical" evidence="5">
    <location>
        <begin position="79"/>
        <end position="99"/>
    </location>
</feature>
<dbReference type="Proteomes" id="UP000002608">
    <property type="component" value="Chromosome"/>
</dbReference>
<name>A8GZ69_SHEPA</name>
<keyword evidence="7" id="KW-1185">Reference proteome</keyword>
<dbReference type="InterPro" id="IPR001129">
    <property type="entry name" value="Membr-assoc_MAPEG"/>
</dbReference>
<accession>A8GZ69</accession>